<evidence type="ECO:0000256" key="5">
    <source>
        <dbReference type="ARBA" id="ARBA00023316"/>
    </source>
</evidence>
<dbReference type="InterPro" id="IPR036366">
    <property type="entry name" value="PGBDSf"/>
</dbReference>
<dbReference type="AlphaFoldDB" id="A0A7Z9C866"/>
<dbReference type="Proteomes" id="UP000269974">
    <property type="component" value="Unassembled WGS sequence"/>
</dbReference>
<dbReference type="PANTHER" id="PTHR30417:SF1">
    <property type="entry name" value="N-ACETYLMURAMOYL-L-ALANINE AMIDASE AMID"/>
    <property type="match status" value="1"/>
</dbReference>
<dbReference type="EC" id="3.5.1.28" evidence="3"/>
<comment type="caution">
    <text evidence="7">The sequence shown here is derived from an EMBL/GenBank/DDBJ whole genome shotgun (WGS) entry which is preliminary data.</text>
</comment>
<dbReference type="SMART" id="SM00644">
    <property type="entry name" value="Ami_2"/>
    <property type="match status" value="1"/>
</dbReference>
<dbReference type="InterPro" id="IPR051206">
    <property type="entry name" value="NAMLAA_amidase_2"/>
</dbReference>
<evidence type="ECO:0000256" key="4">
    <source>
        <dbReference type="ARBA" id="ARBA00022801"/>
    </source>
</evidence>
<dbReference type="GO" id="GO:0071555">
    <property type="term" value="P:cell wall organization"/>
    <property type="evidence" value="ECO:0007669"/>
    <property type="project" value="UniProtKB-KW"/>
</dbReference>
<sequence length="330" mass="35561">MRLTNLADILRGAGLEVTEVDGWRNRGHADFPTTPKTIVMHHTAGPAASRNSSDYPSLSTVRDGRPGLSGPLAQLGLGRSGRWYVIASGVAWHTGATWTRAQNNFYAIGVEAENSGSEPWPDVQLDSYRRGVKALADAYGIPYSSVLGHKEICKPASRKPVCPSIDMAAFRASLSTGATPAPAASAAPAQAPAASAGGYYTGRVDGVQRVIDGDLGPMTVKGLQLLLRDKGYYTQKLDGTPREVDGDFGGQTVKALQRWLQDRGYYTEKIDGTRRVVDGEFGPMTVKALQLYLRDRGHYTQALDGSPREVDGDFGPMTVKALQHWLQQAS</sequence>
<dbReference type="PANTHER" id="PTHR30417">
    <property type="entry name" value="N-ACETYLMURAMOYL-L-ALANINE AMIDASE AMID"/>
    <property type="match status" value="1"/>
</dbReference>
<dbReference type="SUPFAM" id="SSF47090">
    <property type="entry name" value="PGBD-like"/>
    <property type="match status" value="1"/>
</dbReference>
<accession>A0A7Z9C866</accession>
<evidence type="ECO:0000256" key="3">
    <source>
        <dbReference type="ARBA" id="ARBA00011901"/>
    </source>
</evidence>
<dbReference type="GO" id="GO:0009254">
    <property type="term" value="P:peptidoglycan turnover"/>
    <property type="evidence" value="ECO:0007669"/>
    <property type="project" value="TreeGrafter"/>
</dbReference>
<keyword evidence="5" id="KW-0961">Cell wall biogenesis/degradation</keyword>
<dbReference type="InterPro" id="IPR036505">
    <property type="entry name" value="Amidase/PGRP_sf"/>
</dbReference>
<dbReference type="Pfam" id="PF01510">
    <property type="entry name" value="Amidase_2"/>
    <property type="match status" value="1"/>
</dbReference>
<dbReference type="GO" id="GO:0008745">
    <property type="term" value="F:N-acetylmuramoyl-L-alanine amidase activity"/>
    <property type="evidence" value="ECO:0007669"/>
    <property type="project" value="UniProtKB-EC"/>
</dbReference>
<dbReference type="InterPro" id="IPR002502">
    <property type="entry name" value="Amidase_domain"/>
</dbReference>
<feature type="domain" description="N-acetylmuramoyl-L-alanine amidase" evidence="6">
    <location>
        <begin position="23"/>
        <end position="161"/>
    </location>
</feature>
<dbReference type="Gene3D" id="3.40.80.10">
    <property type="entry name" value="Peptidoglycan recognition protein-like"/>
    <property type="match status" value="1"/>
</dbReference>
<evidence type="ECO:0000313" key="7">
    <source>
        <dbReference type="EMBL" id="VDG76153.1"/>
    </source>
</evidence>
<proteinExistence type="inferred from homology"/>
<comment type="catalytic activity">
    <reaction evidence="1">
        <text>Hydrolyzes the link between N-acetylmuramoyl residues and L-amino acid residues in certain cell-wall glycopeptides.</text>
        <dbReference type="EC" id="3.5.1.28"/>
    </reaction>
</comment>
<evidence type="ECO:0000256" key="1">
    <source>
        <dbReference type="ARBA" id="ARBA00001561"/>
    </source>
</evidence>
<dbReference type="EMBL" id="UYIO01000001">
    <property type="protein sequence ID" value="VDG76153.1"/>
    <property type="molecule type" value="Genomic_DNA"/>
</dbReference>
<dbReference type="RefSeq" id="WP_185933892.1">
    <property type="nucleotide sequence ID" value="NZ_UYIO01000001.1"/>
</dbReference>
<dbReference type="Gene3D" id="1.10.101.10">
    <property type="entry name" value="PGBD-like superfamily/PGBD"/>
    <property type="match status" value="1"/>
</dbReference>
<evidence type="ECO:0000256" key="2">
    <source>
        <dbReference type="ARBA" id="ARBA00007553"/>
    </source>
</evidence>
<protein>
    <recommendedName>
        <fullName evidence="3">N-acetylmuramoyl-L-alanine amidase</fullName>
        <ecNumber evidence="3">3.5.1.28</ecNumber>
    </recommendedName>
</protein>
<dbReference type="GO" id="GO:0009253">
    <property type="term" value="P:peptidoglycan catabolic process"/>
    <property type="evidence" value="ECO:0007669"/>
    <property type="project" value="InterPro"/>
</dbReference>
<dbReference type="Pfam" id="PF01471">
    <property type="entry name" value="PG_binding_1"/>
    <property type="match status" value="1"/>
</dbReference>
<dbReference type="SUPFAM" id="SSF55846">
    <property type="entry name" value="N-acetylmuramoyl-L-alanine amidase-like"/>
    <property type="match status" value="1"/>
</dbReference>
<reference evidence="7 8" key="1">
    <citation type="submission" date="2018-11" db="EMBL/GenBank/DDBJ databases">
        <authorList>
            <consortium name="Pathogen Informatics"/>
        </authorList>
    </citation>
    <scope>NUCLEOTIDE SEQUENCE [LARGE SCALE GENOMIC DNA]</scope>
    <source>
        <strain evidence="7 8">NCTC10327</strain>
    </source>
</reference>
<keyword evidence="4" id="KW-0378">Hydrolase</keyword>
<gene>
    <name evidence="7" type="ORF">NCTC10327_00821</name>
</gene>
<dbReference type="InterPro" id="IPR002477">
    <property type="entry name" value="Peptidoglycan-bd-like"/>
</dbReference>
<comment type="similarity">
    <text evidence="2">Belongs to the N-acetylmuramoyl-L-alanine amidase 2 family.</text>
</comment>
<dbReference type="CDD" id="cd06583">
    <property type="entry name" value="PGRP"/>
    <property type="match status" value="1"/>
</dbReference>
<evidence type="ECO:0000313" key="8">
    <source>
        <dbReference type="Proteomes" id="UP000269974"/>
    </source>
</evidence>
<evidence type="ECO:0000259" key="6">
    <source>
        <dbReference type="SMART" id="SM00644"/>
    </source>
</evidence>
<organism evidence="7 8">
    <name type="scientific">Actinobaculum suis</name>
    <dbReference type="NCBI Taxonomy" id="1657"/>
    <lineage>
        <taxon>Bacteria</taxon>
        <taxon>Bacillati</taxon>
        <taxon>Actinomycetota</taxon>
        <taxon>Actinomycetes</taxon>
        <taxon>Actinomycetales</taxon>
        <taxon>Actinomycetaceae</taxon>
        <taxon>Actinobaculum</taxon>
    </lineage>
</organism>
<dbReference type="InterPro" id="IPR036365">
    <property type="entry name" value="PGBD-like_sf"/>
</dbReference>
<name>A0A7Z9C866_9ACTO</name>